<dbReference type="PROSITE" id="PS50191">
    <property type="entry name" value="CRAL_TRIO"/>
    <property type="match status" value="1"/>
</dbReference>
<dbReference type="GO" id="GO:0005737">
    <property type="term" value="C:cytoplasm"/>
    <property type="evidence" value="ECO:0007669"/>
    <property type="project" value="TreeGrafter"/>
</dbReference>
<proteinExistence type="predicted"/>
<dbReference type="PANTHER" id="PTHR23324:SF86">
    <property type="entry name" value="CRAL-TRIO DOMAIN-CONTAINING PROTEIN"/>
    <property type="match status" value="1"/>
</dbReference>
<dbReference type="Gene3D" id="3.40.525.10">
    <property type="entry name" value="CRAL-TRIO lipid binding domain"/>
    <property type="match status" value="1"/>
</dbReference>
<reference evidence="2 3" key="1">
    <citation type="submission" date="2018-08" db="EMBL/GenBank/DDBJ databases">
        <authorList>
            <person name="Laetsch R D."/>
            <person name="Stevens L."/>
            <person name="Kumar S."/>
            <person name="Blaxter L. M."/>
        </authorList>
    </citation>
    <scope>NUCLEOTIDE SEQUENCE [LARGE SCALE GENOMIC DNA]</scope>
</reference>
<dbReference type="STRING" id="6277.A0A498SIV4"/>
<dbReference type="Pfam" id="PF00650">
    <property type="entry name" value="CRAL_TRIO"/>
    <property type="match status" value="1"/>
</dbReference>
<dbReference type="InterPro" id="IPR036598">
    <property type="entry name" value="GOLD_dom_sf"/>
</dbReference>
<dbReference type="Gene3D" id="2.60.120.680">
    <property type="entry name" value="GOLD domain"/>
    <property type="match status" value="1"/>
</dbReference>
<dbReference type="OrthoDB" id="1434354at2759"/>
<dbReference type="InterPro" id="IPR036865">
    <property type="entry name" value="CRAL-TRIO_dom_sf"/>
</dbReference>
<dbReference type="EMBL" id="UPTC01001369">
    <property type="protein sequence ID" value="VBB31749.1"/>
    <property type="molecule type" value="Genomic_DNA"/>
</dbReference>
<protein>
    <recommendedName>
        <fullName evidence="1">CRAL-TRIO domain-containing protein</fullName>
    </recommendedName>
</protein>
<evidence type="ECO:0000313" key="2">
    <source>
        <dbReference type="EMBL" id="VBB31749.1"/>
    </source>
</evidence>
<dbReference type="Proteomes" id="UP000276991">
    <property type="component" value="Unassembled WGS sequence"/>
</dbReference>
<accession>A0A498SIV4</accession>
<evidence type="ECO:0000259" key="1">
    <source>
        <dbReference type="PROSITE" id="PS50191"/>
    </source>
</evidence>
<organism evidence="2 3">
    <name type="scientific">Acanthocheilonema viteae</name>
    <name type="common">Filarial nematode worm</name>
    <name type="synonym">Dipetalonema viteae</name>
    <dbReference type="NCBI Taxonomy" id="6277"/>
    <lineage>
        <taxon>Eukaryota</taxon>
        <taxon>Metazoa</taxon>
        <taxon>Ecdysozoa</taxon>
        <taxon>Nematoda</taxon>
        <taxon>Chromadorea</taxon>
        <taxon>Rhabditida</taxon>
        <taxon>Spirurina</taxon>
        <taxon>Spiruromorpha</taxon>
        <taxon>Filarioidea</taxon>
        <taxon>Onchocercidae</taxon>
        <taxon>Acanthocheilonema</taxon>
    </lineage>
</organism>
<feature type="domain" description="CRAL-TRIO" evidence="1">
    <location>
        <begin position="85"/>
        <end position="259"/>
    </location>
</feature>
<dbReference type="InterPro" id="IPR051064">
    <property type="entry name" value="SEC14/CRAL-TRIO_domain"/>
</dbReference>
<dbReference type="SUPFAM" id="SSF101576">
    <property type="entry name" value="Supernatant protein factor (SPF), C-terminal domain"/>
    <property type="match status" value="1"/>
</dbReference>
<dbReference type="CDD" id="cd00170">
    <property type="entry name" value="SEC14"/>
    <property type="match status" value="1"/>
</dbReference>
<dbReference type="SMART" id="SM00516">
    <property type="entry name" value="SEC14"/>
    <property type="match status" value="1"/>
</dbReference>
<gene>
    <name evidence="2" type="ORF">NAV_LOCUS6540</name>
</gene>
<dbReference type="InterPro" id="IPR001251">
    <property type="entry name" value="CRAL-TRIO_dom"/>
</dbReference>
<dbReference type="PANTHER" id="PTHR23324">
    <property type="entry name" value="SEC14 RELATED PROTEIN"/>
    <property type="match status" value="1"/>
</dbReference>
<name>A0A498SIV4_ACAVI</name>
<evidence type="ECO:0000313" key="3">
    <source>
        <dbReference type="Proteomes" id="UP000276991"/>
    </source>
</evidence>
<keyword evidence="3" id="KW-1185">Reference proteome</keyword>
<sequence>MKSPTYFTPLPITEDEIIGAEKIREIVKDIPDSFNTTFYLARWWRAYNGDLDCIKRNMKDLFDHRRILAYDRIETHLLQTKLEFSKKTFERFCISKIALYRKLNNVCVFFQRMVTNDIDEITKVVPFSYVLHSYFIMQEAFTRAQLEAEKTTGKPAAIVSILDLSEINATALLNPLSVSARFVRLIVKIWADYFIETQAKLFLVNSPALLSIMGQIVKLLLDKTTQSRLEFLHQPTDLIKHLNPYLVPAIYGGEWYDDSGYAEKPELVCQKPIKIEPEHYYNCDLLWQKYGFPNVPSKCSQIIKRKQTFEVKKICTRDSQILLWHFTASTDVEFSIVKNEMDNEQIIWPKITLTSLRTPEQGSIICKRNEKYTLRFVNPSRFLVPLKLQYAIELCSIT</sequence>
<dbReference type="SUPFAM" id="SSF52087">
    <property type="entry name" value="CRAL/TRIO domain"/>
    <property type="match status" value="1"/>
</dbReference>
<dbReference type="AlphaFoldDB" id="A0A498SIV4"/>